<feature type="compositionally biased region" description="Acidic residues" evidence="7">
    <location>
        <begin position="189"/>
        <end position="223"/>
    </location>
</feature>
<dbReference type="SUPFAM" id="SSF54534">
    <property type="entry name" value="FKBP-like"/>
    <property type="match status" value="1"/>
</dbReference>
<dbReference type="PIRSF" id="PIRSF001473">
    <property type="entry name" value="FK506-bp_FPR3"/>
    <property type="match status" value="1"/>
</dbReference>
<dbReference type="EMBL" id="LT598460">
    <property type="protein sequence ID" value="SCU78767.1"/>
    <property type="molecule type" value="Genomic_DNA"/>
</dbReference>
<dbReference type="Gene3D" id="2.60.120.340">
    <property type="entry name" value="Nucleoplasmin core domain"/>
    <property type="match status" value="1"/>
</dbReference>
<evidence type="ECO:0000256" key="4">
    <source>
        <dbReference type="ARBA" id="ARBA00023235"/>
    </source>
</evidence>
<dbReference type="GO" id="GO:0005730">
    <property type="term" value="C:nucleolus"/>
    <property type="evidence" value="ECO:0007669"/>
    <property type="project" value="TreeGrafter"/>
</dbReference>
<evidence type="ECO:0000256" key="1">
    <source>
        <dbReference type="ARBA" id="ARBA00000971"/>
    </source>
</evidence>
<evidence type="ECO:0000313" key="9">
    <source>
        <dbReference type="EMBL" id="SCU78767.1"/>
    </source>
</evidence>
<dbReference type="GO" id="GO:0000785">
    <property type="term" value="C:chromatin"/>
    <property type="evidence" value="ECO:0007669"/>
    <property type="project" value="TreeGrafter"/>
</dbReference>
<organism evidence="9 10">
    <name type="scientific">Lachancea dasiensis</name>
    <dbReference type="NCBI Taxonomy" id="1072105"/>
    <lineage>
        <taxon>Eukaryota</taxon>
        <taxon>Fungi</taxon>
        <taxon>Dikarya</taxon>
        <taxon>Ascomycota</taxon>
        <taxon>Saccharomycotina</taxon>
        <taxon>Saccharomycetes</taxon>
        <taxon>Saccharomycetales</taxon>
        <taxon>Saccharomycetaceae</taxon>
        <taxon>Lachancea</taxon>
    </lineage>
</organism>
<feature type="compositionally biased region" description="Acidic residues" evidence="7">
    <location>
        <begin position="61"/>
        <end position="91"/>
    </location>
</feature>
<keyword evidence="10" id="KW-1185">Reference proteome</keyword>
<dbReference type="InterPro" id="IPR023566">
    <property type="entry name" value="PPIase_Fpr3/Fpr4-like"/>
</dbReference>
<accession>A0A1G4IQJ4</accession>
<dbReference type="PANTHER" id="PTHR43811">
    <property type="entry name" value="FKBP-TYPE PEPTIDYL-PROLYL CIS-TRANS ISOMERASE FKPA"/>
    <property type="match status" value="1"/>
</dbReference>
<dbReference type="InterPro" id="IPR046357">
    <property type="entry name" value="PPIase_dom_sf"/>
</dbReference>
<gene>
    <name evidence="9" type="ORF">LADA_0A07470G</name>
</gene>
<dbReference type="Pfam" id="PF17800">
    <property type="entry name" value="NPL"/>
    <property type="match status" value="1"/>
</dbReference>
<dbReference type="OrthoDB" id="77911at2759"/>
<dbReference type="PROSITE" id="PS50059">
    <property type="entry name" value="FKBP_PPIASE"/>
    <property type="match status" value="1"/>
</dbReference>
<dbReference type="InterPro" id="IPR001179">
    <property type="entry name" value="PPIase_FKBP_dom"/>
</dbReference>
<feature type="compositionally biased region" description="Acidic residues" evidence="7">
    <location>
        <begin position="110"/>
        <end position="135"/>
    </location>
</feature>
<name>A0A1G4IQJ4_9SACH</name>
<dbReference type="Pfam" id="PF00254">
    <property type="entry name" value="FKBP_C"/>
    <property type="match status" value="1"/>
</dbReference>
<evidence type="ECO:0000256" key="6">
    <source>
        <dbReference type="PROSITE-ProRule" id="PRU00277"/>
    </source>
</evidence>
<comment type="catalytic activity">
    <reaction evidence="1 5 6">
        <text>[protein]-peptidylproline (omega=180) = [protein]-peptidylproline (omega=0)</text>
        <dbReference type="Rhea" id="RHEA:16237"/>
        <dbReference type="Rhea" id="RHEA-COMP:10747"/>
        <dbReference type="Rhea" id="RHEA-COMP:10748"/>
        <dbReference type="ChEBI" id="CHEBI:83833"/>
        <dbReference type="ChEBI" id="CHEBI:83834"/>
        <dbReference type="EC" id="5.2.1.8"/>
    </reaction>
</comment>
<feature type="compositionally biased region" description="Basic and acidic residues" evidence="7">
    <location>
        <begin position="268"/>
        <end position="310"/>
    </location>
</feature>
<dbReference type="Gene3D" id="3.10.50.40">
    <property type="match status" value="1"/>
</dbReference>
<evidence type="ECO:0000256" key="7">
    <source>
        <dbReference type="SAM" id="MobiDB-lite"/>
    </source>
</evidence>
<dbReference type="PANTHER" id="PTHR43811:SF19">
    <property type="entry name" value="39 KDA FK506-BINDING NUCLEAR PROTEIN"/>
    <property type="match status" value="1"/>
</dbReference>
<sequence length="421" mass="47500">MSDLLPLATYNLKVEPYTPTPAIDVTVPVTVRITLAAVDPEAVDEEDKPSTLRIIKRNPDFDDDEDDLLGGDFDEDELDDESEEEEEEPEAVPEKSSKAKKSKKQQKQQEEEEEEEEDEEVDEDEEDDEDDEEFQEYVVLTLSPKVQFQQTLDLVIAPEEEVQFVLTGSYPIHLTGNYVKHPFDQPQYGDEDSEEDSEDYDSEDYDLTPDEDEILDDLEDVSDVEGRIEELVQQEQEQKSKNNKRKQEPEVEEEVAEVAPKAAKKAKKVESKKEEPKKEESKKDKKEKKVEFKKDLEEGPSKPAKEEKKPKTQALEGGIIIEDRVVGKGKAAKKGSKVGMRYIGKLKNGKVFDKNTSGKPFNFNLGRGEVIKGWDIGVAGMAVGGERRIVIPAPYAYGKQALPGLPANSELTFDVKLVSMK</sequence>
<feature type="region of interest" description="Disordered" evidence="7">
    <location>
        <begin position="37"/>
        <end position="135"/>
    </location>
</feature>
<dbReference type="EC" id="5.2.1.8" evidence="5"/>
<feature type="region of interest" description="Disordered" evidence="7">
    <location>
        <begin position="174"/>
        <end position="313"/>
    </location>
</feature>
<evidence type="ECO:0000259" key="8">
    <source>
        <dbReference type="PROSITE" id="PS50059"/>
    </source>
</evidence>
<protein>
    <recommendedName>
        <fullName evidence="5">FK506-binding protein</fullName>
        <ecNumber evidence="5">5.2.1.8</ecNumber>
    </recommendedName>
</protein>
<reference evidence="9 10" key="1">
    <citation type="submission" date="2016-03" db="EMBL/GenBank/DDBJ databases">
        <authorList>
            <person name="Devillers H."/>
        </authorList>
    </citation>
    <scope>NUCLEOTIDE SEQUENCE [LARGE SCALE GENOMIC DNA]</scope>
    <source>
        <strain evidence="9">CBS 10888</strain>
    </source>
</reference>
<dbReference type="AlphaFoldDB" id="A0A1G4IQJ4"/>
<dbReference type="Proteomes" id="UP000190274">
    <property type="component" value="Chromosome A"/>
</dbReference>
<evidence type="ECO:0000256" key="3">
    <source>
        <dbReference type="ARBA" id="ARBA00023110"/>
    </source>
</evidence>
<evidence type="ECO:0000256" key="2">
    <source>
        <dbReference type="ARBA" id="ARBA00007838"/>
    </source>
</evidence>
<feature type="domain" description="PPIase FKBP-type" evidence="8">
    <location>
        <begin position="335"/>
        <end position="421"/>
    </location>
</feature>
<dbReference type="InterPro" id="IPR041232">
    <property type="entry name" value="NPL"/>
</dbReference>
<comment type="similarity">
    <text evidence="2">Belongs to the FKBP-type PPIase family. FKBP3/4 subfamily.</text>
</comment>
<dbReference type="GO" id="GO:0003755">
    <property type="term" value="F:peptidyl-prolyl cis-trans isomerase activity"/>
    <property type="evidence" value="ECO:0007669"/>
    <property type="project" value="UniProtKB-KW"/>
</dbReference>
<evidence type="ECO:0000313" key="10">
    <source>
        <dbReference type="Proteomes" id="UP000190274"/>
    </source>
</evidence>
<evidence type="ECO:0000256" key="5">
    <source>
        <dbReference type="PIRNR" id="PIRNR001473"/>
    </source>
</evidence>
<dbReference type="STRING" id="1266660.A0A1G4IQJ4"/>
<keyword evidence="3 5" id="KW-0697">Rotamase</keyword>
<feature type="compositionally biased region" description="Basic and acidic residues" evidence="7">
    <location>
        <begin position="224"/>
        <end position="249"/>
    </location>
</feature>
<proteinExistence type="inferred from homology"/>
<keyword evidence="4 5" id="KW-0413">Isomerase</keyword>